<dbReference type="AlphaFoldDB" id="A0A1F5ZHE9"/>
<organism evidence="1 2">
    <name type="scientific">Candidatus Gottesmanbacteria bacterium RBG_13_45_10</name>
    <dbReference type="NCBI Taxonomy" id="1798370"/>
    <lineage>
        <taxon>Bacteria</taxon>
        <taxon>Candidatus Gottesmaniibacteriota</taxon>
    </lineage>
</organism>
<dbReference type="EMBL" id="MFIZ01000017">
    <property type="protein sequence ID" value="OGG11733.1"/>
    <property type="molecule type" value="Genomic_DNA"/>
</dbReference>
<evidence type="ECO:0000313" key="2">
    <source>
        <dbReference type="Proteomes" id="UP000177268"/>
    </source>
</evidence>
<comment type="caution">
    <text evidence="1">The sequence shown here is derived from an EMBL/GenBank/DDBJ whole genome shotgun (WGS) entry which is preliminary data.</text>
</comment>
<dbReference type="Proteomes" id="UP000177268">
    <property type="component" value="Unassembled WGS sequence"/>
</dbReference>
<protein>
    <submittedName>
        <fullName evidence="1">Uncharacterized protein</fullName>
    </submittedName>
</protein>
<evidence type="ECO:0000313" key="1">
    <source>
        <dbReference type="EMBL" id="OGG11733.1"/>
    </source>
</evidence>
<name>A0A1F5ZHE9_9BACT</name>
<reference evidence="1 2" key="1">
    <citation type="journal article" date="2016" name="Nat. Commun.">
        <title>Thousands of microbial genomes shed light on interconnected biogeochemical processes in an aquifer system.</title>
        <authorList>
            <person name="Anantharaman K."/>
            <person name="Brown C.T."/>
            <person name="Hug L.A."/>
            <person name="Sharon I."/>
            <person name="Castelle C.J."/>
            <person name="Probst A.J."/>
            <person name="Thomas B.C."/>
            <person name="Singh A."/>
            <person name="Wilkins M.J."/>
            <person name="Karaoz U."/>
            <person name="Brodie E.L."/>
            <person name="Williams K.H."/>
            <person name="Hubbard S.S."/>
            <person name="Banfield J.F."/>
        </authorList>
    </citation>
    <scope>NUCLEOTIDE SEQUENCE [LARGE SCALE GENOMIC DNA]</scope>
</reference>
<gene>
    <name evidence="1" type="ORF">A2Z00_01365</name>
</gene>
<sequence length="135" mass="16118">MREAKRKDKQKLKKRIAKMLLLKPYITIPISDKNSILRLDGKLSVYVRVEHELIQLIKERKKRGYFDPLEYEYALLEPAIERVAGADLCEIENDEEFDEQLVTFKAIYLNWYYQTAAKYKLPTLRIIPFLLRLLL</sequence>
<proteinExistence type="predicted"/>
<accession>A0A1F5ZHE9</accession>